<dbReference type="STRING" id="563176.SAMN04488090_3255"/>
<dbReference type="AlphaFoldDB" id="A0A1G9SQG7"/>
<organism evidence="2 3">
    <name type="scientific">Siphonobacter aquaeclarae</name>
    <dbReference type="NCBI Taxonomy" id="563176"/>
    <lineage>
        <taxon>Bacteria</taxon>
        <taxon>Pseudomonadati</taxon>
        <taxon>Bacteroidota</taxon>
        <taxon>Cytophagia</taxon>
        <taxon>Cytophagales</taxon>
        <taxon>Cytophagaceae</taxon>
        <taxon>Siphonobacter</taxon>
    </lineage>
</organism>
<dbReference type="RefSeq" id="WP_143011121.1">
    <property type="nucleotide sequence ID" value="NZ_FNGS01000006.1"/>
</dbReference>
<keyword evidence="3" id="KW-1185">Reference proteome</keyword>
<dbReference type="Proteomes" id="UP000198901">
    <property type="component" value="Unassembled WGS sequence"/>
</dbReference>
<evidence type="ECO:0008006" key="4">
    <source>
        <dbReference type="Google" id="ProtNLM"/>
    </source>
</evidence>
<evidence type="ECO:0000313" key="2">
    <source>
        <dbReference type="EMBL" id="SDM37604.1"/>
    </source>
</evidence>
<evidence type="ECO:0000256" key="1">
    <source>
        <dbReference type="SAM" id="Phobius"/>
    </source>
</evidence>
<proteinExistence type="predicted"/>
<feature type="transmembrane region" description="Helical" evidence="1">
    <location>
        <begin position="6"/>
        <end position="28"/>
    </location>
</feature>
<dbReference type="EMBL" id="FNGS01000006">
    <property type="protein sequence ID" value="SDM37604.1"/>
    <property type="molecule type" value="Genomic_DNA"/>
</dbReference>
<evidence type="ECO:0000313" key="3">
    <source>
        <dbReference type="Proteomes" id="UP000198901"/>
    </source>
</evidence>
<keyword evidence="1" id="KW-0812">Transmembrane</keyword>
<dbReference type="OrthoDB" id="952405at2"/>
<accession>A0A1G9SQG7</accession>
<keyword evidence="1" id="KW-0472">Membrane</keyword>
<gene>
    <name evidence="2" type="ORF">SAMN04488090_3255</name>
</gene>
<sequence>MRQSLLFRLFNVLMVFVVLASSTGFGLVEHTCHIRGNKKVVLLTENAKGCPVCAPAKVAAGQKETVKKDKCCEEETRYEHVSYTSSLTKLAAGFVKMVAEAAVSIAFFFFHLIADTLSALLSSASVSHAAIPLSGRDLLVFVQSFLI</sequence>
<reference evidence="2 3" key="1">
    <citation type="submission" date="2016-10" db="EMBL/GenBank/DDBJ databases">
        <authorList>
            <person name="de Groot N.N."/>
        </authorList>
    </citation>
    <scope>NUCLEOTIDE SEQUENCE [LARGE SCALE GENOMIC DNA]</scope>
    <source>
        <strain evidence="2 3">DSM 21668</strain>
    </source>
</reference>
<name>A0A1G9SQG7_9BACT</name>
<dbReference type="InterPro" id="IPR058512">
    <property type="entry name" value="DUF8199"/>
</dbReference>
<protein>
    <recommendedName>
        <fullName evidence="4">Transmembrane protein</fullName>
    </recommendedName>
</protein>
<dbReference type="Pfam" id="PF26622">
    <property type="entry name" value="DUF8199"/>
    <property type="match status" value="1"/>
</dbReference>
<keyword evidence="1" id="KW-1133">Transmembrane helix</keyword>
<feature type="transmembrane region" description="Helical" evidence="1">
    <location>
        <begin position="94"/>
        <end position="114"/>
    </location>
</feature>